<name>A0ABT6FA83_9BACT</name>
<dbReference type="RefSeq" id="WP_277860833.1">
    <property type="nucleotide sequence ID" value="NZ_JARRAG010000002.1"/>
</dbReference>
<accession>A0ABT6FA83</accession>
<dbReference type="Gene3D" id="3.30.700.10">
    <property type="entry name" value="Glycoprotein, Type 4 Pilin"/>
    <property type="match status" value="1"/>
</dbReference>
<dbReference type="NCBIfam" id="TIGR04294">
    <property type="entry name" value="pre_pil_HX9DG"/>
    <property type="match status" value="1"/>
</dbReference>
<dbReference type="InterPro" id="IPR012902">
    <property type="entry name" value="N_methyl_site"/>
</dbReference>
<dbReference type="EMBL" id="JARRAG010000002">
    <property type="protein sequence ID" value="MDG3004476.1"/>
    <property type="molecule type" value="Genomic_DNA"/>
</dbReference>
<evidence type="ECO:0000313" key="3">
    <source>
        <dbReference type="Proteomes" id="UP001216907"/>
    </source>
</evidence>
<proteinExistence type="predicted"/>
<dbReference type="NCBIfam" id="TIGR02532">
    <property type="entry name" value="IV_pilin_GFxxxE"/>
    <property type="match status" value="1"/>
</dbReference>
<comment type="caution">
    <text evidence="2">The sequence shown here is derived from an EMBL/GenBank/DDBJ whole genome shotgun (WGS) entry which is preliminary data.</text>
</comment>
<dbReference type="Proteomes" id="UP001216907">
    <property type="component" value="Unassembled WGS sequence"/>
</dbReference>
<dbReference type="Pfam" id="PF07596">
    <property type="entry name" value="SBP_bac_10"/>
    <property type="match status" value="1"/>
</dbReference>
<evidence type="ECO:0000259" key="1">
    <source>
        <dbReference type="Pfam" id="PF07596"/>
    </source>
</evidence>
<reference evidence="2 3" key="1">
    <citation type="submission" date="2023-03" db="EMBL/GenBank/DDBJ databases">
        <title>Paludisphaera mucosa sp. nov. a novel planctomycete from northern fen.</title>
        <authorList>
            <person name="Ivanova A."/>
        </authorList>
    </citation>
    <scope>NUCLEOTIDE SEQUENCE [LARGE SCALE GENOMIC DNA]</scope>
    <source>
        <strain evidence="2 3">Pla2</strain>
    </source>
</reference>
<dbReference type="InterPro" id="IPR011453">
    <property type="entry name" value="DUF1559"/>
</dbReference>
<dbReference type="PANTHER" id="PTHR30093:SF2">
    <property type="entry name" value="TYPE II SECRETION SYSTEM PROTEIN H"/>
    <property type="match status" value="1"/>
</dbReference>
<dbReference type="InterPro" id="IPR027558">
    <property type="entry name" value="Pre_pil_HX9DG_C"/>
</dbReference>
<dbReference type="Pfam" id="PF07963">
    <property type="entry name" value="N_methyl"/>
    <property type="match status" value="1"/>
</dbReference>
<sequence length="358" mass="37569">MSRRAFTLIELLVVIAIIAVLIALLLPAVQSAREAARKIQCTNNLKQLGLAIHNYIQANGAVPPTGGYYTAANLVWQRHSMKTRILPYMEQTAAMNAINFDVSPVKPSTGAGYAVGRLINGTAGAIQISSFLCPSDANAGNTGLNQASGSPISFPIGLSNYPNNVGTNRAYTGGRINGPAYYVGGSAHSAATSDSPADVGSAATIASITDGLSNTVIFSEWVKGSDGARRAGLNLMYYQAAGIGTSGSNEADYQICLRTNSANPWDYKGEYWMSGDVGRGGGYHHISPPNSKSCKADGSFSDGWNSGWLISASSFHPGGVNTAFCDGSVRFIKNSIDRETWRALGTMAGGEIVSSDAY</sequence>
<keyword evidence="3" id="KW-1185">Reference proteome</keyword>
<evidence type="ECO:0000313" key="2">
    <source>
        <dbReference type="EMBL" id="MDG3004476.1"/>
    </source>
</evidence>
<protein>
    <submittedName>
        <fullName evidence="2">DUF1559 domain-containing protein</fullName>
    </submittedName>
</protein>
<dbReference type="SUPFAM" id="SSF54523">
    <property type="entry name" value="Pili subunits"/>
    <property type="match status" value="1"/>
</dbReference>
<gene>
    <name evidence="2" type="ORF">PZE19_11885</name>
</gene>
<feature type="domain" description="DUF1559" evidence="1">
    <location>
        <begin position="30"/>
        <end position="339"/>
    </location>
</feature>
<organism evidence="2 3">
    <name type="scientific">Paludisphaera mucosa</name>
    <dbReference type="NCBI Taxonomy" id="3030827"/>
    <lineage>
        <taxon>Bacteria</taxon>
        <taxon>Pseudomonadati</taxon>
        <taxon>Planctomycetota</taxon>
        <taxon>Planctomycetia</taxon>
        <taxon>Isosphaerales</taxon>
        <taxon>Isosphaeraceae</taxon>
        <taxon>Paludisphaera</taxon>
    </lineage>
</organism>
<dbReference type="PANTHER" id="PTHR30093">
    <property type="entry name" value="GENERAL SECRETION PATHWAY PROTEIN G"/>
    <property type="match status" value="1"/>
</dbReference>
<dbReference type="InterPro" id="IPR045584">
    <property type="entry name" value="Pilin-like"/>
</dbReference>